<comment type="subcellular location">
    <subcellularLocation>
        <location evidence="1">Membrane</location>
        <topology evidence="1">Multi-pass membrane protein</topology>
    </subcellularLocation>
</comment>
<dbReference type="CDD" id="cd06225">
    <property type="entry name" value="HAMP"/>
    <property type="match status" value="1"/>
</dbReference>
<dbReference type="Pfam" id="PF13675">
    <property type="entry name" value="PilJ"/>
    <property type="match status" value="1"/>
</dbReference>
<dbReference type="Pfam" id="PF00015">
    <property type="entry name" value="MCPsignal"/>
    <property type="match status" value="1"/>
</dbReference>
<dbReference type="RefSeq" id="WP_289410255.1">
    <property type="nucleotide sequence ID" value="NZ_JAUCDY010000004.1"/>
</dbReference>
<evidence type="ECO:0000256" key="5">
    <source>
        <dbReference type="ARBA" id="ARBA00023224"/>
    </source>
</evidence>
<keyword evidence="13" id="KW-1185">Reference proteome</keyword>
<evidence type="ECO:0000256" key="7">
    <source>
        <dbReference type="PROSITE-ProRule" id="PRU00284"/>
    </source>
</evidence>
<keyword evidence="3 9" id="KW-1133">Transmembrane helix</keyword>
<feature type="domain" description="HAMP" evidence="11">
    <location>
        <begin position="201"/>
        <end position="254"/>
    </location>
</feature>
<comment type="caution">
    <text evidence="12">The sequence shown here is derived from an EMBL/GenBank/DDBJ whole genome shotgun (WGS) entry which is preliminary data.</text>
</comment>
<evidence type="ECO:0000256" key="2">
    <source>
        <dbReference type="ARBA" id="ARBA00022692"/>
    </source>
</evidence>
<evidence type="ECO:0000256" key="3">
    <source>
        <dbReference type="ARBA" id="ARBA00022989"/>
    </source>
</evidence>
<dbReference type="InterPro" id="IPR004090">
    <property type="entry name" value="Chemotax_Me-accpt_rcpt"/>
</dbReference>
<dbReference type="Gene3D" id="1.20.120.30">
    <property type="entry name" value="Aspartate receptor, ligand-binding domain"/>
    <property type="match status" value="1"/>
</dbReference>
<organism evidence="12 13">
    <name type="scientific">Thiopseudomonas acetoxidans</name>
    <dbReference type="NCBI Taxonomy" id="3041622"/>
    <lineage>
        <taxon>Bacteria</taxon>
        <taxon>Pseudomonadati</taxon>
        <taxon>Pseudomonadota</taxon>
        <taxon>Gammaproteobacteria</taxon>
        <taxon>Pseudomonadales</taxon>
        <taxon>Pseudomonadaceae</taxon>
        <taxon>Thiopseudomonas</taxon>
    </lineage>
</organism>
<keyword evidence="8" id="KW-0175">Coiled coil</keyword>
<dbReference type="SUPFAM" id="SSF58104">
    <property type="entry name" value="Methyl-accepting chemotaxis protein (MCP) signaling domain"/>
    <property type="match status" value="1"/>
</dbReference>
<dbReference type="InterPro" id="IPR029095">
    <property type="entry name" value="NarX-like_N"/>
</dbReference>
<evidence type="ECO:0000256" key="8">
    <source>
        <dbReference type="SAM" id="Coils"/>
    </source>
</evidence>
<proteinExistence type="inferred from homology"/>
<evidence type="ECO:0000256" key="9">
    <source>
        <dbReference type="SAM" id="Phobius"/>
    </source>
</evidence>
<feature type="transmembrane region" description="Helical" evidence="9">
    <location>
        <begin position="178"/>
        <end position="199"/>
    </location>
</feature>
<keyword evidence="5 7" id="KW-0807">Transducer</keyword>
<protein>
    <submittedName>
        <fullName evidence="12">Methyl-accepting chemotaxis protein</fullName>
    </submittedName>
</protein>
<dbReference type="InterPro" id="IPR003660">
    <property type="entry name" value="HAMP_dom"/>
</dbReference>
<reference evidence="12 13" key="1">
    <citation type="submission" date="2023-06" db="EMBL/GenBank/DDBJ databases">
        <title>Thiopseudomonas sp. CY1220 draft genome sequence.</title>
        <authorList>
            <person name="Zhao G."/>
            <person name="An M."/>
        </authorList>
    </citation>
    <scope>NUCLEOTIDE SEQUENCE [LARGE SCALE GENOMIC DNA]</scope>
    <source>
        <strain evidence="12 13">CY1220</strain>
    </source>
</reference>
<dbReference type="InterPro" id="IPR025991">
    <property type="entry name" value="Chemoreceptor_zinc-bind_dom"/>
</dbReference>
<feature type="transmembrane region" description="Helical" evidence="9">
    <location>
        <begin position="26"/>
        <end position="45"/>
    </location>
</feature>
<dbReference type="EMBL" id="JAUCDY010000004">
    <property type="protein sequence ID" value="MDM7857599.1"/>
    <property type="molecule type" value="Genomic_DNA"/>
</dbReference>
<dbReference type="CDD" id="cd11386">
    <property type="entry name" value="MCP_signal"/>
    <property type="match status" value="1"/>
</dbReference>
<dbReference type="PANTHER" id="PTHR32089">
    <property type="entry name" value="METHYL-ACCEPTING CHEMOTAXIS PROTEIN MCPB"/>
    <property type="match status" value="1"/>
</dbReference>
<dbReference type="SMART" id="SM00304">
    <property type="entry name" value="HAMP"/>
    <property type="match status" value="2"/>
</dbReference>
<name>A0ABT7SNN7_9GAMM</name>
<evidence type="ECO:0000259" key="11">
    <source>
        <dbReference type="PROSITE" id="PS50885"/>
    </source>
</evidence>
<dbReference type="PANTHER" id="PTHR32089:SF119">
    <property type="entry name" value="METHYL-ACCEPTING CHEMOTAXIS PROTEIN CTPL"/>
    <property type="match status" value="1"/>
</dbReference>
<accession>A0ABT7SNN7</accession>
<dbReference type="Pfam" id="PF13682">
    <property type="entry name" value="CZB"/>
    <property type="match status" value="1"/>
</dbReference>
<evidence type="ECO:0000256" key="1">
    <source>
        <dbReference type="ARBA" id="ARBA00004141"/>
    </source>
</evidence>
<keyword evidence="2 9" id="KW-0812">Transmembrane</keyword>
<dbReference type="PROSITE" id="PS50111">
    <property type="entry name" value="CHEMOTAXIS_TRANSDUC_2"/>
    <property type="match status" value="1"/>
</dbReference>
<evidence type="ECO:0000313" key="13">
    <source>
        <dbReference type="Proteomes" id="UP001241056"/>
    </source>
</evidence>
<dbReference type="PRINTS" id="PR00260">
    <property type="entry name" value="CHEMTRNSDUCR"/>
</dbReference>
<dbReference type="InterPro" id="IPR004089">
    <property type="entry name" value="MCPsignal_dom"/>
</dbReference>
<dbReference type="Proteomes" id="UP001241056">
    <property type="component" value="Unassembled WGS sequence"/>
</dbReference>
<evidence type="ECO:0000313" key="12">
    <source>
        <dbReference type="EMBL" id="MDM7857599.1"/>
    </source>
</evidence>
<feature type="domain" description="Methyl-accepting transducer" evidence="10">
    <location>
        <begin position="259"/>
        <end position="495"/>
    </location>
</feature>
<evidence type="ECO:0000256" key="6">
    <source>
        <dbReference type="ARBA" id="ARBA00029447"/>
    </source>
</evidence>
<dbReference type="Pfam" id="PF00672">
    <property type="entry name" value="HAMP"/>
    <property type="match status" value="1"/>
</dbReference>
<dbReference type="PROSITE" id="PS50885">
    <property type="entry name" value="HAMP"/>
    <property type="match status" value="1"/>
</dbReference>
<dbReference type="SMART" id="SM00283">
    <property type="entry name" value="MA"/>
    <property type="match status" value="1"/>
</dbReference>
<sequence>MKKYISDVIQAILRGIGIRSLDKQFLFSYSLIAIFTVVVAAHLLISHSDDATSINVAGAQRMLSQKAAKEALLTGAGLEQKATVLATLKQFDDAHQALLAGNKERGMSAITDPEVVAQLKKVEHLWQDYKQSIINYVEQHNPEYLSAIHERSPIVLKEMNAAVMMMETLAQADAKQQLYVAFGSTVIILILVTFGRIFGMSVLMNQVHRLREHLYSVGAGDFSHTLEIDRLDNEVGQMFTAYNDMVTHIGKLVGGVMQATAEVSTTIDGVAQRLEQTARGVQSQHSEIDQVATAMNEMAATVQEVAHNTVLTAEAAEQAQLEAQNGRQIVTQTIRSIRELADKVEQGSAAMQLLQQDSHEVGQVMQVISAIAEQTNLLALNAAIEAARAGEQGRGFAVVADEVRTLAQRTQQSTENIRTIIERLQNQSRRAADLMAESQEQTQATIDDTTAADSALDNIVQSVTSITEMSTQIATAAEEQSQVAAEMDSSITNITGIAEKTSIDANDTVTATAQIHEQMDRLRTLTAHFRSNVKGVDLTAAKTAHVAWKGRLRAYLDNKGSLTRAEATSHKDCALGKWYFGEGLKQYGHLPEMKNLDAPHAELHSIIRQIIELRESNKLVEAEQLYQQIEPLSEKVVHLLGQIEQKSK</sequence>
<dbReference type="Gene3D" id="1.10.287.950">
    <property type="entry name" value="Methyl-accepting chemotaxis protein"/>
    <property type="match status" value="1"/>
</dbReference>
<evidence type="ECO:0000259" key="10">
    <source>
        <dbReference type="PROSITE" id="PS50111"/>
    </source>
</evidence>
<feature type="coiled-coil region" evidence="8">
    <location>
        <begin position="407"/>
        <end position="444"/>
    </location>
</feature>
<evidence type="ECO:0000256" key="4">
    <source>
        <dbReference type="ARBA" id="ARBA00023136"/>
    </source>
</evidence>
<comment type="similarity">
    <text evidence="6">Belongs to the methyl-accepting chemotaxis (MCP) protein family.</text>
</comment>
<keyword evidence="4 9" id="KW-0472">Membrane</keyword>
<gene>
    <name evidence="12" type="ORF">QEZ41_04825</name>
</gene>